<keyword evidence="11 17" id="KW-0808">Transferase</keyword>
<evidence type="ECO:0000256" key="18">
    <source>
        <dbReference type="PIRSR" id="PIRSR000732-1"/>
    </source>
</evidence>
<feature type="domain" description="Phosphotransferase system enzyme I N-terminal" evidence="23">
    <location>
        <begin position="6"/>
        <end position="127"/>
    </location>
</feature>
<dbReference type="InterPro" id="IPR015813">
    <property type="entry name" value="Pyrv/PenolPyrv_kinase-like_dom"/>
</dbReference>
<feature type="active site" description="Proton donor" evidence="18">
    <location>
        <position position="503"/>
    </location>
</feature>
<feature type="active site" description="Tele-phosphohistidine intermediate" evidence="18">
    <location>
        <position position="190"/>
    </location>
</feature>
<evidence type="ECO:0000256" key="5">
    <source>
        <dbReference type="ARBA" id="ARBA00007837"/>
    </source>
</evidence>
<dbReference type="RefSeq" id="WP_008947384.1">
    <property type="nucleotide sequence ID" value="NZ_JAARXF010000001.1"/>
</dbReference>
<keyword evidence="15 17" id="KW-0460">Magnesium</keyword>
<feature type="binding site" evidence="19">
    <location>
        <position position="333"/>
    </location>
    <ligand>
        <name>phosphoenolpyruvate</name>
        <dbReference type="ChEBI" id="CHEBI:58702"/>
    </ligand>
</feature>
<proteinExistence type="inferred from homology"/>
<dbReference type="InterPro" id="IPR008279">
    <property type="entry name" value="PEP-util_enz_mobile_dom"/>
</dbReference>
<feature type="domain" description="PEP-utilising enzyme mobile" evidence="21">
    <location>
        <begin position="154"/>
        <end position="226"/>
    </location>
</feature>
<dbReference type="Gene3D" id="3.50.30.10">
    <property type="entry name" value="Phosphohistidine domain"/>
    <property type="match status" value="1"/>
</dbReference>
<dbReference type="PANTHER" id="PTHR46244">
    <property type="entry name" value="PHOSPHOENOLPYRUVATE-PROTEIN PHOSPHOTRANSFERASE"/>
    <property type="match status" value="1"/>
</dbReference>
<dbReference type="SUPFAM" id="SSF51621">
    <property type="entry name" value="Phosphoenolpyruvate/pyruvate domain"/>
    <property type="match status" value="1"/>
</dbReference>
<keyword evidence="14 17" id="KW-0418">Kinase</keyword>
<dbReference type="GO" id="GO:0016301">
    <property type="term" value="F:kinase activity"/>
    <property type="evidence" value="ECO:0007669"/>
    <property type="project" value="UniProtKB-KW"/>
</dbReference>
<dbReference type="InterPro" id="IPR000121">
    <property type="entry name" value="PEP_util_C"/>
</dbReference>
<dbReference type="PROSITE" id="PS00370">
    <property type="entry name" value="PEP_ENZYMES_PHOS_SITE"/>
    <property type="match status" value="1"/>
</dbReference>
<dbReference type="PRINTS" id="PR01736">
    <property type="entry name" value="PHPHTRNFRASE"/>
</dbReference>
<accession>A0A842CBH0</accession>
<dbReference type="EMBL" id="JAASWI010000001">
    <property type="protein sequence ID" value="MBC1977082.1"/>
    <property type="molecule type" value="Genomic_DNA"/>
</dbReference>
<evidence type="ECO:0000256" key="3">
    <source>
        <dbReference type="ARBA" id="ARBA00002728"/>
    </source>
</evidence>
<evidence type="ECO:0000256" key="13">
    <source>
        <dbReference type="ARBA" id="ARBA00022723"/>
    </source>
</evidence>
<keyword evidence="12 17" id="KW-0598">Phosphotransferase system</keyword>
<feature type="binding site" evidence="20">
    <location>
        <position position="456"/>
    </location>
    <ligand>
        <name>Mg(2+)</name>
        <dbReference type="ChEBI" id="CHEBI:18420"/>
    </ligand>
</feature>
<evidence type="ECO:0000256" key="20">
    <source>
        <dbReference type="PIRSR" id="PIRSR000732-3"/>
    </source>
</evidence>
<evidence type="ECO:0000259" key="21">
    <source>
        <dbReference type="Pfam" id="PF00391"/>
    </source>
</evidence>
<name>A0A842CBH0_9LIST</name>
<evidence type="ECO:0000256" key="8">
    <source>
        <dbReference type="ARBA" id="ARBA00022448"/>
    </source>
</evidence>
<dbReference type="Pfam" id="PF00391">
    <property type="entry name" value="PEP-utilizers"/>
    <property type="match status" value="1"/>
</dbReference>
<evidence type="ECO:0000256" key="9">
    <source>
        <dbReference type="ARBA" id="ARBA00022490"/>
    </source>
</evidence>
<evidence type="ECO:0000256" key="16">
    <source>
        <dbReference type="ARBA" id="ARBA00033235"/>
    </source>
</evidence>
<gene>
    <name evidence="24" type="primary">ptsP</name>
    <name evidence="24" type="ORF">HCJ63_01135</name>
</gene>
<feature type="binding site" evidence="19">
    <location>
        <begin position="455"/>
        <end position="456"/>
    </location>
    <ligand>
        <name>phosphoenolpyruvate</name>
        <dbReference type="ChEBI" id="CHEBI:58702"/>
    </ligand>
</feature>
<comment type="function">
    <text evidence="3 17">General (non sugar-specific) component of the phosphoenolpyruvate-dependent sugar phosphotransferase system (sugar PTS). This major carbohydrate active-transport system catalyzes the phosphorylation of incoming sugar substrates concomitantly with their translocation across the cell membrane. Enzyme I transfers the phosphoryl group from phosphoenolpyruvate (PEP) to the phosphoryl carrier protein (HPr).</text>
</comment>
<evidence type="ECO:0000256" key="2">
    <source>
        <dbReference type="ARBA" id="ARBA00001946"/>
    </source>
</evidence>
<dbReference type="GO" id="GO:0009401">
    <property type="term" value="P:phosphoenolpyruvate-dependent sugar phosphotransferase system"/>
    <property type="evidence" value="ECO:0007669"/>
    <property type="project" value="UniProtKB-KW"/>
</dbReference>
<dbReference type="InterPro" id="IPR050499">
    <property type="entry name" value="PEP-utilizing_PTS_enzyme"/>
</dbReference>
<dbReference type="AlphaFoldDB" id="A0A842CBH0"/>
<feature type="binding site" evidence="19">
    <location>
        <position position="466"/>
    </location>
    <ligand>
        <name>phosphoenolpyruvate</name>
        <dbReference type="ChEBI" id="CHEBI:58702"/>
    </ligand>
</feature>
<feature type="binding site" evidence="20">
    <location>
        <position position="432"/>
    </location>
    <ligand>
        <name>Mg(2+)</name>
        <dbReference type="ChEBI" id="CHEBI:18420"/>
    </ligand>
</feature>
<dbReference type="SUPFAM" id="SSF47831">
    <property type="entry name" value="Enzyme I of the PEP:sugar phosphotransferase system HPr-binding (sub)domain"/>
    <property type="match status" value="1"/>
</dbReference>
<dbReference type="PANTHER" id="PTHR46244:SF3">
    <property type="entry name" value="PHOSPHOENOLPYRUVATE-PROTEIN PHOSPHOTRANSFERASE"/>
    <property type="match status" value="1"/>
</dbReference>
<dbReference type="InterPro" id="IPR008731">
    <property type="entry name" value="PTS_EIN"/>
</dbReference>
<dbReference type="InterPro" id="IPR040442">
    <property type="entry name" value="Pyrv_kinase-like_dom_sf"/>
</dbReference>
<comment type="catalytic activity">
    <reaction evidence="1 17">
        <text>L-histidyl-[protein] + phosphoenolpyruvate = N(pros)-phospho-L-histidyl-[protein] + pyruvate</text>
        <dbReference type="Rhea" id="RHEA:23880"/>
        <dbReference type="Rhea" id="RHEA-COMP:9745"/>
        <dbReference type="Rhea" id="RHEA-COMP:9746"/>
        <dbReference type="ChEBI" id="CHEBI:15361"/>
        <dbReference type="ChEBI" id="CHEBI:29979"/>
        <dbReference type="ChEBI" id="CHEBI:58702"/>
        <dbReference type="ChEBI" id="CHEBI:64837"/>
        <dbReference type="EC" id="2.7.3.9"/>
    </reaction>
</comment>
<dbReference type="GO" id="GO:0046872">
    <property type="term" value="F:metal ion binding"/>
    <property type="evidence" value="ECO:0007669"/>
    <property type="project" value="UniProtKB-KW"/>
</dbReference>
<evidence type="ECO:0000256" key="11">
    <source>
        <dbReference type="ARBA" id="ARBA00022679"/>
    </source>
</evidence>
<evidence type="ECO:0000256" key="1">
    <source>
        <dbReference type="ARBA" id="ARBA00000683"/>
    </source>
</evidence>
<dbReference type="Pfam" id="PF02896">
    <property type="entry name" value="PEP-utilizers_C"/>
    <property type="match status" value="1"/>
</dbReference>
<dbReference type="Proteomes" id="UP000580683">
    <property type="component" value="Unassembled WGS sequence"/>
</dbReference>
<evidence type="ECO:0000256" key="12">
    <source>
        <dbReference type="ARBA" id="ARBA00022683"/>
    </source>
</evidence>
<evidence type="ECO:0000256" key="7">
    <source>
        <dbReference type="ARBA" id="ARBA00016544"/>
    </source>
</evidence>
<dbReference type="GO" id="GO:0005737">
    <property type="term" value="C:cytoplasm"/>
    <property type="evidence" value="ECO:0007669"/>
    <property type="project" value="UniProtKB-SubCell"/>
</dbReference>
<evidence type="ECO:0000256" key="6">
    <source>
        <dbReference type="ARBA" id="ARBA00012232"/>
    </source>
</evidence>
<keyword evidence="13 17" id="KW-0479">Metal-binding</keyword>
<dbReference type="Gene3D" id="3.20.20.60">
    <property type="entry name" value="Phosphoenolpyruvate-binding domains"/>
    <property type="match status" value="1"/>
</dbReference>
<evidence type="ECO:0000256" key="10">
    <source>
        <dbReference type="ARBA" id="ARBA00022597"/>
    </source>
</evidence>
<dbReference type="EC" id="2.7.3.9" evidence="6 17"/>
<comment type="caution">
    <text evidence="24">The sequence shown here is derived from an EMBL/GenBank/DDBJ whole genome shotgun (WGS) entry which is preliminary data.</text>
</comment>
<dbReference type="Pfam" id="PF05524">
    <property type="entry name" value="PEP-utilisers_N"/>
    <property type="match status" value="1"/>
</dbReference>
<sequence length="572" mass="63223">MAKELKGIAASDGIAIAKAYLLVEPDLSYEKTEVTDVESEVKRFESALEVSRKELSMIREKAAKDLGEDKAQIFDAHLLVLNDPELTGPIEESIKNAKTNAETALQETTDMFIGMFESMDNEYMRERAADIKDVRKRVLSHLLGVTIPNPALIDEEVVVVAADLTPSDTAQLNRNFVKGFVTDIGGRTSHSAIMARSLEIPAVVGTKEVTASVAKNDIVIIDGLEGNVIIHPTEEQIAHYEKIKSDFALQQAEWDKLKNEKTVSKDGVHVELAANIGTPNDLEGVISNGGEAVGLYRTEFLYMGRDNFPTEEEQFEAYKAVVSGMDGKSVVVRTLDIGGDKTLPYLELPEEMNPFLGFRAIRLCFANEELFRTQLRALLRASVYGNLKIMFPMIATVNEFRQARDILLDEKAKLKAAGTEVSDSIELGIMIEIPAAAVLADQFAKEVDFFSIGTNDLIQYTMAADRMNERVSYLYQPYNPSILRLVKMVIDASHKEGKWTGMCGEMAGDQTAVPLLLGLGLDEFSMSASSILKSRSLIKRLDQSEMVKLAEEALNKSTAEEVVELVEKYTAE</sequence>
<reference evidence="24 25" key="1">
    <citation type="submission" date="2020-03" db="EMBL/GenBank/DDBJ databases">
        <title>Soil Listeria distribution.</title>
        <authorList>
            <person name="Liao J."/>
            <person name="Wiedmann M."/>
        </authorList>
    </citation>
    <scope>NUCLEOTIDE SEQUENCE [LARGE SCALE GENOMIC DNA]</scope>
    <source>
        <strain evidence="24 25">FSL L7-0504</strain>
    </source>
</reference>
<comment type="subcellular location">
    <subcellularLocation>
        <location evidence="4 17">Cytoplasm</location>
    </subcellularLocation>
</comment>
<dbReference type="SUPFAM" id="SSF52009">
    <property type="entry name" value="Phosphohistidine domain"/>
    <property type="match status" value="1"/>
</dbReference>
<dbReference type="Gene3D" id="1.10.274.10">
    <property type="entry name" value="PtsI, HPr-binding domain"/>
    <property type="match status" value="1"/>
</dbReference>
<dbReference type="GO" id="GO:0008965">
    <property type="term" value="F:phosphoenolpyruvate-protein phosphotransferase activity"/>
    <property type="evidence" value="ECO:0007669"/>
    <property type="project" value="UniProtKB-EC"/>
</dbReference>
<comment type="cofactor">
    <cofactor evidence="2 17 20">
        <name>Mg(2+)</name>
        <dbReference type="ChEBI" id="CHEBI:18420"/>
    </cofactor>
</comment>
<dbReference type="InterPro" id="IPR006318">
    <property type="entry name" value="PTS_EI-like"/>
</dbReference>
<dbReference type="FunFam" id="1.10.274.10:FF:000001">
    <property type="entry name" value="Phosphoenolpyruvate-protein phosphotransferase"/>
    <property type="match status" value="1"/>
</dbReference>
<dbReference type="InterPro" id="IPR024692">
    <property type="entry name" value="PTS_EI"/>
</dbReference>
<keyword evidence="10 17" id="KW-0762">Sugar transport</keyword>
<evidence type="ECO:0000259" key="22">
    <source>
        <dbReference type="Pfam" id="PF02896"/>
    </source>
</evidence>
<comment type="similarity">
    <text evidence="5 17">Belongs to the PEP-utilizing enzyme family.</text>
</comment>
<dbReference type="PIRSF" id="PIRSF000732">
    <property type="entry name" value="PTS_enzyme_I"/>
    <property type="match status" value="1"/>
</dbReference>
<evidence type="ECO:0000256" key="17">
    <source>
        <dbReference type="PIRNR" id="PIRNR000732"/>
    </source>
</evidence>
<evidence type="ECO:0000313" key="25">
    <source>
        <dbReference type="Proteomes" id="UP000580683"/>
    </source>
</evidence>
<dbReference type="InterPro" id="IPR018274">
    <property type="entry name" value="PEP_util_AS"/>
</dbReference>
<evidence type="ECO:0000313" key="24">
    <source>
        <dbReference type="EMBL" id="MBC1977082.1"/>
    </source>
</evidence>
<feature type="binding site" evidence="19">
    <location>
        <position position="297"/>
    </location>
    <ligand>
        <name>phosphoenolpyruvate</name>
        <dbReference type="ChEBI" id="CHEBI:58702"/>
    </ligand>
</feature>
<evidence type="ECO:0000256" key="15">
    <source>
        <dbReference type="ARBA" id="ARBA00022842"/>
    </source>
</evidence>
<dbReference type="InterPro" id="IPR036637">
    <property type="entry name" value="Phosphohistidine_dom_sf"/>
</dbReference>
<dbReference type="InterPro" id="IPR023151">
    <property type="entry name" value="PEP_util_CS"/>
</dbReference>
<dbReference type="InterPro" id="IPR036618">
    <property type="entry name" value="PtsI_HPr-bd_sf"/>
</dbReference>
<protein>
    <recommendedName>
        <fullName evidence="7 17">Phosphoenolpyruvate-protein phosphotransferase</fullName>
        <ecNumber evidence="6 17">2.7.3.9</ecNumber>
    </recommendedName>
    <alternativeName>
        <fullName evidence="16 17">Phosphotransferase system, enzyme I</fullName>
    </alternativeName>
</protein>
<organism evidence="24 25">
    <name type="scientific">Listeria marthii</name>
    <dbReference type="NCBI Taxonomy" id="529731"/>
    <lineage>
        <taxon>Bacteria</taxon>
        <taxon>Bacillati</taxon>
        <taxon>Bacillota</taxon>
        <taxon>Bacilli</taxon>
        <taxon>Bacillales</taxon>
        <taxon>Listeriaceae</taxon>
        <taxon>Listeria</taxon>
    </lineage>
</organism>
<evidence type="ECO:0000259" key="23">
    <source>
        <dbReference type="Pfam" id="PF05524"/>
    </source>
</evidence>
<dbReference type="NCBIfam" id="TIGR01417">
    <property type="entry name" value="PTS_I_fam"/>
    <property type="match status" value="1"/>
</dbReference>
<evidence type="ECO:0000256" key="4">
    <source>
        <dbReference type="ARBA" id="ARBA00004496"/>
    </source>
</evidence>
<keyword evidence="8 17" id="KW-0813">Transport</keyword>
<dbReference type="FunFam" id="3.20.20.60:FF:000007">
    <property type="entry name" value="Phosphoenolpyruvate-protein phosphotransferase"/>
    <property type="match status" value="1"/>
</dbReference>
<feature type="domain" description="PEP-utilising enzyme C-terminal" evidence="22">
    <location>
        <begin position="252"/>
        <end position="542"/>
    </location>
</feature>
<evidence type="ECO:0000256" key="14">
    <source>
        <dbReference type="ARBA" id="ARBA00022777"/>
    </source>
</evidence>
<keyword evidence="9 17" id="KW-0963">Cytoplasm</keyword>
<dbReference type="PROSITE" id="PS00742">
    <property type="entry name" value="PEP_ENZYMES_2"/>
    <property type="match status" value="1"/>
</dbReference>
<keyword evidence="24" id="KW-0670">Pyruvate</keyword>
<evidence type="ECO:0000256" key="19">
    <source>
        <dbReference type="PIRSR" id="PIRSR000732-2"/>
    </source>
</evidence>